<keyword evidence="5" id="KW-0653">Protein transport</keyword>
<dbReference type="AlphaFoldDB" id="A0A059DZF5"/>
<dbReference type="RefSeq" id="WP_206741203.1">
    <property type="nucleotide sequence ID" value="NZ_AWFH01000045.1"/>
</dbReference>
<feature type="transmembrane region" description="Helical" evidence="5">
    <location>
        <begin position="40"/>
        <end position="67"/>
    </location>
</feature>
<dbReference type="STRING" id="1280948.HY36_08475"/>
<evidence type="ECO:0000313" key="6">
    <source>
        <dbReference type="EMBL" id="KCZ59301.1"/>
    </source>
</evidence>
<reference evidence="6 7" key="1">
    <citation type="journal article" date="2014" name="Antonie Van Leeuwenhoek">
        <title>Hyphomonas beringensis sp. nov. and Hyphomonas chukchiensis sp. nov., isolated from surface seawater of the Bering Sea and Chukchi Sea.</title>
        <authorList>
            <person name="Li C."/>
            <person name="Lai Q."/>
            <person name="Li G."/>
            <person name="Dong C."/>
            <person name="Wang J."/>
            <person name="Liao Y."/>
            <person name="Shao Z."/>
        </authorList>
    </citation>
    <scope>NUCLEOTIDE SEQUENCE [LARGE SCALE GENOMIC DNA]</scope>
    <source>
        <strain evidence="6 7">22II1-22F38</strain>
    </source>
</reference>
<name>A0A059DZF5_9PROT</name>
<dbReference type="PRINTS" id="PR01840">
    <property type="entry name" value="TATCFAMILY"/>
</dbReference>
<dbReference type="InterPro" id="IPR019820">
    <property type="entry name" value="Sec-indep_translocase_CS"/>
</dbReference>
<dbReference type="NCBIfam" id="TIGR00945">
    <property type="entry name" value="tatC"/>
    <property type="match status" value="1"/>
</dbReference>
<keyword evidence="5" id="KW-1003">Cell membrane</keyword>
<dbReference type="GO" id="GO:0033281">
    <property type="term" value="C:TAT protein transport complex"/>
    <property type="evidence" value="ECO:0007669"/>
    <property type="project" value="UniProtKB-UniRule"/>
</dbReference>
<dbReference type="PANTHER" id="PTHR30371:SF0">
    <property type="entry name" value="SEC-INDEPENDENT PROTEIN TRANSLOCASE PROTEIN TATC, CHLOROPLASTIC-RELATED"/>
    <property type="match status" value="1"/>
</dbReference>
<dbReference type="HAMAP" id="MF_00902">
    <property type="entry name" value="TatC"/>
    <property type="match status" value="1"/>
</dbReference>
<comment type="caution">
    <text evidence="6">The sequence shown here is derived from an EMBL/GenBank/DDBJ whole genome shotgun (WGS) entry which is preliminary data.</text>
</comment>
<dbReference type="InterPro" id="IPR002033">
    <property type="entry name" value="TatC"/>
</dbReference>
<comment type="subunit">
    <text evidence="5">The Tat system comprises two distinct complexes: a TatABC complex, containing multiple copies of TatA, TatB and TatC subunits, and a separate TatA complex, containing only TatA subunits. Substrates initially bind to the TatABC complex, which probably triggers association of the separate TatA complex to form the active translocon.</text>
</comment>
<comment type="subcellular location">
    <subcellularLocation>
        <location evidence="5">Cell membrane</location>
        <topology evidence="5">Multi-pass membrane protein</topology>
    </subcellularLocation>
    <subcellularLocation>
        <location evidence="1">Membrane</location>
        <topology evidence="1">Multi-pass membrane protein</topology>
    </subcellularLocation>
</comment>
<dbReference type="PANTHER" id="PTHR30371">
    <property type="entry name" value="SEC-INDEPENDENT PROTEIN TRANSLOCASE PROTEIN TATC"/>
    <property type="match status" value="1"/>
</dbReference>
<evidence type="ECO:0000256" key="3">
    <source>
        <dbReference type="ARBA" id="ARBA00022989"/>
    </source>
</evidence>
<keyword evidence="5" id="KW-0813">Transport</keyword>
<dbReference type="eggNOG" id="COG0805">
    <property type="taxonomic scope" value="Bacteria"/>
</dbReference>
<keyword evidence="7" id="KW-1185">Reference proteome</keyword>
<evidence type="ECO:0000256" key="1">
    <source>
        <dbReference type="ARBA" id="ARBA00004141"/>
    </source>
</evidence>
<feature type="transmembrane region" description="Helical" evidence="5">
    <location>
        <begin position="87"/>
        <end position="109"/>
    </location>
</feature>
<keyword evidence="2 5" id="KW-0812">Transmembrane</keyword>
<evidence type="ECO:0000256" key="2">
    <source>
        <dbReference type="ARBA" id="ARBA00022692"/>
    </source>
</evidence>
<keyword evidence="3 5" id="KW-1133">Transmembrane helix</keyword>
<feature type="transmembrane region" description="Helical" evidence="5">
    <location>
        <begin position="216"/>
        <end position="232"/>
    </location>
</feature>
<evidence type="ECO:0000256" key="5">
    <source>
        <dbReference type="HAMAP-Rule" id="MF_00902"/>
    </source>
</evidence>
<evidence type="ECO:0000256" key="4">
    <source>
        <dbReference type="ARBA" id="ARBA00023136"/>
    </source>
</evidence>
<dbReference type="Pfam" id="PF00902">
    <property type="entry name" value="TatC"/>
    <property type="match status" value="1"/>
</dbReference>
<accession>A0A059DZF5</accession>
<proteinExistence type="inferred from homology"/>
<evidence type="ECO:0000313" key="7">
    <source>
        <dbReference type="Proteomes" id="UP000024547"/>
    </source>
</evidence>
<dbReference type="EMBL" id="AWFH01000045">
    <property type="protein sequence ID" value="KCZ59301.1"/>
    <property type="molecule type" value="Genomic_DNA"/>
</dbReference>
<keyword evidence="4 5" id="KW-0472">Membrane</keyword>
<organism evidence="6 7">
    <name type="scientific">Hyphomonas atlantica</name>
    <dbReference type="NCBI Taxonomy" id="1280948"/>
    <lineage>
        <taxon>Bacteria</taxon>
        <taxon>Pseudomonadati</taxon>
        <taxon>Pseudomonadota</taxon>
        <taxon>Alphaproteobacteria</taxon>
        <taxon>Hyphomonadales</taxon>
        <taxon>Hyphomonadaceae</taxon>
        <taxon>Hyphomonas</taxon>
    </lineage>
</organism>
<dbReference type="GeneID" id="92500613"/>
<feature type="transmembrane region" description="Helical" evidence="5">
    <location>
        <begin position="238"/>
        <end position="258"/>
    </location>
</feature>
<feature type="transmembrane region" description="Helical" evidence="5">
    <location>
        <begin position="179"/>
        <end position="204"/>
    </location>
</feature>
<gene>
    <name evidence="5" type="primary">tatC</name>
    <name evidence="6" type="ORF">HY36_08475</name>
</gene>
<feature type="transmembrane region" description="Helical" evidence="5">
    <location>
        <begin position="130"/>
        <end position="154"/>
    </location>
</feature>
<sequence length="273" mass="30422">MNTVPPKDEQPEILDDEVEASRAPLLEHLTELRSRLIKSLVALMVGTIACFFFAQEIFELLLAPFALMAESIRGSKLEFVYTAPMEFFFAKLKLALFGGIFLAFPFMAWQLYKFVAPGLYKNERGAFWPYLVFAPVLFVAGATFVYFLMLPMLARFTVGMEIPDSDIANITMLPKVADYLSLVMALMLAFGISFQLPVVLTLLGKIGVVSSDALSKGRKYAIVAILAFSAFFTPPDMISQVLLTIPVYCLYEISIWCVKMIEKKQAEADADAA</sequence>
<keyword evidence="5" id="KW-0811">Translocation</keyword>
<comment type="function">
    <text evidence="5">Part of the twin-arginine translocation (Tat) system that transports large folded proteins containing a characteristic twin-arginine motif in their signal peptide across membranes. Together with TatB, TatC is part of a receptor directly interacting with Tat signal peptides.</text>
</comment>
<dbReference type="GO" id="GO:0065002">
    <property type="term" value="P:intracellular protein transmembrane transport"/>
    <property type="evidence" value="ECO:0007669"/>
    <property type="project" value="TreeGrafter"/>
</dbReference>
<dbReference type="GO" id="GO:0043953">
    <property type="term" value="P:protein transport by the Tat complex"/>
    <property type="evidence" value="ECO:0007669"/>
    <property type="project" value="UniProtKB-UniRule"/>
</dbReference>
<dbReference type="Proteomes" id="UP000024547">
    <property type="component" value="Unassembled WGS sequence"/>
</dbReference>
<dbReference type="GO" id="GO:0009977">
    <property type="term" value="F:proton motive force dependent protein transmembrane transporter activity"/>
    <property type="evidence" value="ECO:0007669"/>
    <property type="project" value="TreeGrafter"/>
</dbReference>
<dbReference type="PROSITE" id="PS01218">
    <property type="entry name" value="TATC"/>
    <property type="match status" value="1"/>
</dbReference>
<dbReference type="PATRIC" id="fig|1280948.3.peg.2810"/>
<comment type="similarity">
    <text evidence="5">Belongs to the TatC family.</text>
</comment>
<protein>
    <recommendedName>
        <fullName evidence="5">Sec-independent protein translocase protein TatC</fullName>
    </recommendedName>
</protein>